<dbReference type="PANTHER" id="PTHR45947:SF3">
    <property type="entry name" value="SULFOQUINOVOSYL TRANSFERASE SQD2"/>
    <property type="match status" value="1"/>
</dbReference>
<dbReference type="EMBL" id="MGFR01000005">
    <property type="protein sequence ID" value="OGM09383.1"/>
    <property type="molecule type" value="Genomic_DNA"/>
</dbReference>
<dbReference type="GO" id="GO:0016757">
    <property type="term" value="F:glycosyltransferase activity"/>
    <property type="evidence" value="ECO:0007669"/>
    <property type="project" value="InterPro"/>
</dbReference>
<dbReference type="InterPro" id="IPR001296">
    <property type="entry name" value="Glyco_trans_1"/>
</dbReference>
<organism evidence="2 3">
    <name type="scientific">Candidatus Woesebacteria bacterium RBG_13_46_13</name>
    <dbReference type="NCBI Taxonomy" id="1802479"/>
    <lineage>
        <taxon>Bacteria</taxon>
        <taxon>Candidatus Woeseibacteriota</taxon>
    </lineage>
</organism>
<name>A0A1F7X3C6_9BACT</name>
<dbReference type="Gene3D" id="3.40.50.2000">
    <property type="entry name" value="Glycogen Phosphorylase B"/>
    <property type="match status" value="2"/>
</dbReference>
<dbReference type="STRING" id="1802479.A2Y68_00220"/>
<dbReference type="Pfam" id="PF00534">
    <property type="entry name" value="Glycos_transf_1"/>
    <property type="match status" value="1"/>
</dbReference>
<feature type="domain" description="Glycosyl transferase family 1" evidence="1">
    <location>
        <begin position="193"/>
        <end position="358"/>
    </location>
</feature>
<protein>
    <recommendedName>
        <fullName evidence="1">Glycosyl transferase family 1 domain-containing protein</fullName>
    </recommendedName>
</protein>
<evidence type="ECO:0000313" key="2">
    <source>
        <dbReference type="EMBL" id="OGM09383.1"/>
    </source>
</evidence>
<gene>
    <name evidence="2" type="ORF">A2Y68_00220</name>
</gene>
<evidence type="ECO:0000313" key="3">
    <source>
        <dbReference type="Proteomes" id="UP000176778"/>
    </source>
</evidence>
<accession>A0A1F7X3C6</accession>
<dbReference type="AlphaFoldDB" id="A0A1F7X3C6"/>
<dbReference type="SUPFAM" id="SSF53756">
    <property type="entry name" value="UDP-Glycosyltransferase/glycogen phosphorylase"/>
    <property type="match status" value="1"/>
</dbReference>
<reference evidence="2 3" key="1">
    <citation type="journal article" date="2016" name="Nat. Commun.">
        <title>Thousands of microbial genomes shed light on interconnected biogeochemical processes in an aquifer system.</title>
        <authorList>
            <person name="Anantharaman K."/>
            <person name="Brown C.T."/>
            <person name="Hug L.A."/>
            <person name="Sharon I."/>
            <person name="Castelle C.J."/>
            <person name="Probst A.J."/>
            <person name="Thomas B.C."/>
            <person name="Singh A."/>
            <person name="Wilkins M.J."/>
            <person name="Karaoz U."/>
            <person name="Brodie E.L."/>
            <person name="Williams K.H."/>
            <person name="Hubbard S.S."/>
            <person name="Banfield J.F."/>
        </authorList>
    </citation>
    <scope>NUCLEOTIDE SEQUENCE [LARGE SCALE GENOMIC DNA]</scope>
</reference>
<dbReference type="InterPro" id="IPR050194">
    <property type="entry name" value="Glycosyltransferase_grp1"/>
</dbReference>
<proteinExistence type="predicted"/>
<comment type="caution">
    <text evidence="2">The sequence shown here is derived from an EMBL/GenBank/DDBJ whole genome shotgun (WGS) entry which is preliminary data.</text>
</comment>
<dbReference type="Proteomes" id="UP000176778">
    <property type="component" value="Unassembled WGS sequence"/>
</dbReference>
<dbReference type="CDD" id="cd03801">
    <property type="entry name" value="GT4_PimA-like"/>
    <property type="match status" value="1"/>
</dbReference>
<evidence type="ECO:0000259" key="1">
    <source>
        <dbReference type="Pfam" id="PF00534"/>
    </source>
</evidence>
<dbReference type="PANTHER" id="PTHR45947">
    <property type="entry name" value="SULFOQUINOVOSYL TRANSFERASE SQD2"/>
    <property type="match status" value="1"/>
</dbReference>
<sequence>MKVLLLNPTIPPRAIPILKDLSREPGIDLMVFFYSISAKNRRWQVNRKTIKFKYQILKSFDIPFGKNDYIPFTVSFNFLKKLLISKPNVVIAPGWADFPSYVSAIYCKLFGKKLILRSESTVYEDNWRRKVFMPLTKFMVNCADAYIAAGTRAKNYLVKLGAKKEKIFVGYSAIDVKLFSLVSKASWAEKVALRKKLGIGPKDRVVMFNGQLIIRKGVYDLLEAFKKILLSFPNATLLMVGYGMEMLGIEKYIRDNRLTKKVILTGFVDNKLLPKYYGISDIFVLPSREETWGMVINEAMASGLPVITGDKVGAGADLIKSGVNGYIFPSGNINKMVTAIEKLLKDRSKRVRFGMESRRIINSFGIDQLVEAILKSIYSVRQKED</sequence>